<organism evidence="2 3">
    <name type="scientific">Chionoecetes opilio</name>
    <name type="common">Atlantic snow crab</name>
    <name type="synonym">Cancer opilio</name>
    <dbReference type="NCBI Taxonomy" id="41210"/>
    <lineage>
        <taxon>Eukaryota</taxon>
        <taxon>Metazoa</taxon>
        <taxon>Ecdysozoa</taxon>
        <taxon>Arthropoda</taxon>
        <taxon>Crustacea</taxon>
        <taxon>Multicrustacea</taxon>
        <taxon>Malacostraca</taxon>
        <taxon>Eumalacostraca</taxon>
        <taxon>Eucarida</taxon>
        <taxon>Decapoda</taxon>
        <taxon>Pleocyemata</taxon>
        <taxon>Brachyura</taxon>
        <taxon>Eubrachyura</taxon>
        <taxon>Majoidea</taxon>
        <taxon>Majidae</taxon>
        <taxon>Chionoecetes</taxon>
    </lineage>
</organism>
<evidence type="ECO:0000313" key="2">
    <source>
        <dbReference type="EMBL" id="KAG0718986.1"/>
    </source>
</evidence>
<dbReference type="PANTHER" id="PTHR32251">
    <property type="entry name" value="3-OXO-5-ALPHA-STEROID 4-DEHYDROGENASE"/>
    <property type="match status" value="1"/>
</dbReference>
<keyword evidence="1" id="KW-0812">Transmembrane</keyword>
<name>A0A8J4Y847_CHIOP</name>
<comment type="caution">
    <text evidence="2">The sequence shown here is derived from an EMBL/GenBank/DDBJ whole genome shotgun (WGS) entry which is preliminary data.</text>
</comment>
<dbReference type="OrthoDB" id="67965at2759"/>
<accession>A0A8J4Y847</accession>
<dbReference type="GO" id="GO:0016020">
    <property type="term" value="C:membrane"/>
    <property type="evidence" value="ECO:0007669"/>
    <property type="project" value="TreeGrafter"/>
</dbReference>
<sequence>MTWQVRSPSSCWPTLTIDGMAQDIPDRWSKLDVYLCGPSVFLIRFFLCRLGLFLFTRILKTGRDRRFKEALERPSLMFVFWTMQGAWVILTLLPSLLAVRATRQAPLSLRDYAGWGLWTVGFLVEVLADYQKTVFRNDAANKQPNASLLAAIYRRLGRTCLIHTCLRLVIVSH</sequence>
<dbReference type="InterPro" id="IPR010721">
    <property type="entry name" value="UstE-like"/>
</dbReference>
<protein>
    <submittedName>
        <fullName evidence="2">Uncharacterized protein</fullName>
    </submittedName>
</protein>
<dbReference type="Proteomes" id="UP000770661">
    <property type="component" value="Unassembled WGS sequence"/>
</dbReference>
<proteinExistence type="predicted"/>
<dbReference type="AlphaFoldDB" id="A0A8J4Y847"/>
<keyword evidence="1" id="KW-0472">Membrane</keyword>
<dbReference type="Pfam" id="PF06966">
    <property type="entry name" value="DUF1295"/>
    <property type="match status" value="1"/>
</dbReference>
<evidence type="ECO:0000313" key="3">
    <source>
        <dbReference type="Proteomes" id="UP000770661"/>
    </source>
</evidence>
<gene>
    <name evidence="2" type="ORF">GWK47_051420</name>
</gene>
<reference evidence="2" key="1">
    <citation type="submission" date="2020-07" db="EMBL/GenBank/DDBJ databases">
        <title>The High-quality genome of the commercially important snow crab, Chionoecetes opilio.</title>
        <authorList>
            <person name="Jeong J.-H."/>
            <person name="Ryu S."/>
        </authorList>
    </citation>
    <scope>NUCLEOTIDE SEQUENCE</scope>
    <source>
        <strain evidence="2">MADBK_172401_WGS</strain>
        <tissue evidence="2">Digestive gland</tissue>
    </source>
</reference>
<feature type="transmembrane region" description="Helical" evidence="1">
    <location>
        <begin position="31"/>
        <end position="55"/>
    </location>
</feature>
<feature type="transmembrane region" description="Helical" evidence="1">
    <location>
        <begin position="76"/>
        <end position="100"/>
    </location>
</feature>
<evidence type="ECO:0000256" key="1">
    <source>
        <dbReference type="SAM" id="Phobius"/>
    </source>
</evidence>
<dbReference type="EMBL" id="JACEEZ010015218">
    <property type="protein sequence ID" value="KAG0718986.1"/>
    <property type="molecule type" value="Genomic_DNA"/>
</dbReference>
<dbReference type="PANTHER" id="PTHR32251:SF17">
    <property type="entry name" value="STEROID 5-ALPHA REDUCTASE C-TERMINAL DOMAIN-CONTAINING PROTEIN"/>
    <property type="match status" value="1"/>
</dbReference>
<keyword evidence="3" id="KW-1185">Reference proteome</keyword>
<keyword evidence="1" id="KW-1133">Transmembrane helix</keyword>